<evidence type="ECO:0000313" key="2">
    <source>
        <dbReference type="Proteomes" id="UP000233551"/>
    </source>
</evidence>
<protein>
    <submittedName>
        <fullName evidence="1">Uncharacterized protein</fullName>
    </submittedName>
</protein>
<organism evidence="1 2">
    <name type="scientific">Punica granatum</name>
    <name type="common">Pomegranate</name>
    <dbReference type="NCBI Taxonomy" id="22663"/>
    <lineage>
        <taxon>Eukaryota</taxon>
        <taxon>Viridiplantae</taxon>
        <taxon>Streptophyta</taxon>
        <taxon>Embryophyta</taxon>
        <taxon>Tracheophyta</taxon>
        <taxon>Spermatophyta</taxon>
        <taxon>Magnoliopsida</taxon>
        <taxon>eudicotyledons</taxon>
        <taxon>Gunneridae</taxon>
        <taxon>Pentapetalae</taxon>
        <taxon>rosids</taxon>
        <taxon>malvids</taxon>
        <taxon>Myrtales</taxon>
        <taxon>Lythraceae</taxon>
        <taxon>Punica</taxon>
    </lineage>
</organism>
<dbReference type="Proteomes" id="UP000233551">
    <property type="component" value="Unassembled WGS sequence"/>
</dbReference>
<name>A0A2I0IP39_PUNGR</name>
<accession>A0A2I0IP39</accession>
<dbReference type="AlphaFoldDB" id="A0A2I0IP39"/>
<proteinExistence type="predicted"/>
<dbReference type="EMBL" id="PGOL01002762">
    <property type="protein sequence ID" value="PKI45196.1"/>
    <property type="molecule type" value="Genomic_DNA"/>
</dbReference>
<evidence type="ECO:0000313" key="1">
    <source>
        <dbReference type="EMBL" id="PKI45196.1"/>
    </source>
</evidence>
<comment type="caution">
    <text evidence="1">The sequence shown here is derived from an EMBL/GenBank/DDBJ whole genome shotgun (WGS) entry which is preliminary data.</text>
</comment>
<keyword evidence="2" id="KW-1185">Reference proteome</keyword>
<sequence length="107" mass="12752">MEWLVWYVTEYDQEQLNFRSTKLVVELLYMEANELPIIGLAVLTGTWLNWCPLNHRSTPRMETSPATSQREGMWWLVREDQTVTLTADRNPFWSGHQRSERHRETVS</sequence>
<reference evidence="1 2" key="1">
    <citation type="submission" date="2017-11" db="EMBL/GenBank/DDBJ databases">
        <title>De-novo sequencing of pomegranate (Punica granatum L.) genome.</title>
        <authorList>
            <person name="Akparov Z."/>
            <person name="Amiraslanov A."/>
            <person name="Hajiyeva S."/>
            <person name="Abbasov M."/>
            <person name="Kaur K."/>
            <person name="Hamwieh A."/>
            <person name="Solovyev V."/>
            <person name="Salamov A."/>
            <person name="Braich B."/>
            <person name="Kosarev P."/>
            <person name="Mahmoud A."/>
            <person name="Hajiyev E."/>
            <person name="Babayeva S."/>
            <person name="Izzatullayeva V."/>
            <person name="Mammadov A."/>
            <person name="Mammadov A."/>
            <person name="Sharifova S."/>
            <person name="Ojaghi J."/>
            <person name="Eynullazada K."/>
            <person name="Bayramov B."/>
            <person name="Abdulazimova A."/>
            <person name="Shahmuradov I."/>
        </authorList>
    </citation>
    <scope>NUCLEOTIDE SEQUENCE [LARGE SCALE GENOMIC DNA]</scope>
    <source>
        <strain evidence="2">cv. AG2017</strain>
        <tissue evidence="1">Leaf</tissue>
    </source>
</reference>
<gene>
    <name evidence="1" type="ORF">CRG98_034417</name>
</gene>